<keyword evidence="7" id="KW-0067">ATP-binding</keyword>
<feature type="domain" description="RecF/RecN/SMC N-terminal" evidence="14">
    <location>
        <begin position="34"/>
        <end position="305"/>
    </location>
</feature>
<evidence type="ECO:0000256" key="1">
    <source>
        <dbReference type="ARBA" id="ARBA00004123"/>
    </source>
</evidence>
<keyword evidence="11" id="KW-0539">Nucleus</keyword>
<dbReference type="InterPro" id="IPR001969">
    <property type="entry name" value="Aspartic_peptidase_AS"/>
</dbReference>
<dbReference type="GO" id="GO:0035861">
    <property type="term" value="C:site of double-strand break"/>
    <property type="evidence" value="ECO:0007669"/>
    <property type="project" value="TreeGrafter"/>
</dbReference>
<dbReference type="EMBL" id="OE002695">
    <property type="protein sequence ID" value="CAD7459161.1"/>
    <property type="molecule type" value="Genomic_DNA"/>
</dbReference>
<dbReference type="Gene3D" id="3.40.50.300">
    <property type="entry name" value="P-loop containing nucleotide triphosphate hydrolases"/>
    <property type="match status" value="1"/>
</dbReference>
<keyword evidence="4" id="KW-0158">Chromosome</keyword>
<gene>
    <name evidence="15" type="ORF">TTEB3V08_LOCUS7126</name>
</gene>
<evidence type="ECO:0000313" key="15">
    <source>
        <dbReference type="EMBL" id="CAD7459161.1"/>
    </source>
</evidence>
<comment type="subcellular location">
    <subcellularLocation>
        <location evidence="2">Chromosome</location>
    </subcellularLocation>
    <subcellularLocation>
        <location evidence="1">Nucleus</location>
    </subcellularLocation>
</comment>
<dbReference type="PANTHER" id="PTHR19306:SF6">
    <property type="entry name" value="STRUCTURAL MAINTENANCE OF CHROMOSOMES PROTEIN 6"/>
    <property type="match status" value="1"/>
</dbReference>
<dbReference type="GO" id="GO:0003697">
    <property type="term" value="F:single-stranded DNA binding"/>
    <property type="evidence" value="ECO:0007669"/>
    <property type="project" value="TreeGrafter"/>
</dbReference>
<dbReference type="InterPro" id="IPR003395">
    <property type="entry name" value="RecF/RecN/SMC_N"/>
</dbReference>
<feature type="compositionally biased region" description="Basic and acidic residues" evidence="13">
    <location>
        <begin position="395"/>
        <end position="405"/>
    </location>
</feature>
<dbReference type="SUPFAM" id="SSF52540">
    <property type="entry name" value="P-loop containing nucleoside triphosphate hydrolases"/>
    <property type="match status" value="1"/>
</dbReference>
<keyword evidence="8 12" id="KW-0175">Coiled coil</keyword>
<feature type="compositionally biased region" description="Basic and acidic residues" evidence="13">
    <location>
        <begin position="446"/>
        <end position="456"/>
    </location>
</feature>
<dbReference type="AlphaFoldDB" id="A0A7R9IIS0"/>
<dbReference type="GO" id="GO:0004190">
    <property type="term" value="F:aspartic-type endopeptidase activity"/>
    <property type="evidence" value="ECO:0007669"/>
    <property type="project" value="InterPro"/>
</dbReference>
<dbReference type="Pfam" id="PF02463">
    <property type="entry name" value="SMC_N"/>
    <property type="match status" value="1"/>
</dbReference>
<feature type="coiled-coil region" evidence="12">
    <location>
        <begin position="67"/>
        <end position="108"/>
    </location>
</feature>
<evidence type="ECO:0000256" key="4">
    <source>
        <dbReference type="ARBA" id="ARBA00022454"/>
    </source>
</evidence>
<evidence type="ECO:0000256" key="5">
    <source>
        <dbReference type="ARBA" id="ARBA00022741"/>
    </source>
</evidence>
<comment type="similarity">
    <text evidence="3">Belongs to the SMC family. SMC6 subfamily.</text>
</comment>
<protein>
    <recommendedName>
        <fullName evidence="14">RecF/RecN/SMC N-terminal domain-containing protein</fullName>
    </recommendedName>
</protein>
<dbReference type="PANTHER" id="PTHR19306">
    <property type="entry name" value="STRUCTURAL MAINTENANCE OF CHROMOSOMES 5,6 SMC5, SMC6"/>
    <property type="match status" value="1"/>
</dbReference>
<evidence type="ECO:0000256" key="13">
    <source>
        <dbReference type="SAM" id="MobiDB-lite"/>
    </source>
</evidence>
<dbReference type="GO" id="GO:0005524">
    <property type="term" value="F:ATP binding"/>
    <property type="evidence" value="ECO:0007669"/>
    <property type="project" value="UniProtKB-KW"/>
</dbReference>
<feature type="region of interest" description="Disordered" evidence="13">
    <location>
        <begin position="395"/>
        <end position="459"/>
    </location>
</feature>
<sequence>MKTEEITHATQHLTELVEVKNALQHECDTIKTYVDEAFQKYKEVETSRNSETTRTVLDEIVSIDNKLSKANSKKTKLEHKKQELEKTLRSLETEIDRQREETNQAFNQASKLHERIDSDREPELIQDEIKNCQAFIGNVESRVGKFDQVLAHYMEKKASYERAQEKLHKLQNALMMLNKTMVIRNKWYSLIEKHWAHQLEVAFASLMGNRGFEGVITIDFERETLTMKVAPGNKQAVQATESLSGGERSFSTVSFIMALWNIVQPPFYFLDEFDVFMDKVNRQIVLESLLSHAKESNAQFVFLTPLDTSIKPNHQTKVLKYKQNLPSKWNVRRRYQPTQVVIETPTNPPGMVAGLTLQDMGKLLQEQQNTLQAMTTAIALRETASGQCERVHADRDFIRDRETRDGQGVFTQKRGPNGNASHRTAKRVPNREASHRTAKRALNGEASRETGKRVPPEEDVPMITESQLAEQHSHGDGSCEVSSHVRNGREIGSASPHVSADREDIDRYPLTFGVWSVESDGAVYVNGHVEGCAVRILIDTGAAVSLIRRDVWESV</sequence>
<organism evidence="15">
    <name type="scientific">Timema tahoe</name>
    <dbReference type="NCBI Taxonomy" id="61484"/>
    <lineage>
        <taxon>Eukaryota</taxon>
        <taxon>Metazoa</taxon>
        <taxon>Ecdysozoa</taxon>
        <taxon>Arthropoda</taxon>
        <taxon>Hexapoda</taxon>
        <taxon>Insecta</taxon>
        <taxon>Pterygota</taxon>
        <taxon>Neoptera</taxon>
        <taxon>Polyneoptera</taxon>
        <taxon>Phasmatodea</taxon>
        <taxon>Timematodea</taxon>
        <taxon>Timematoidea</taxon>
        <taxon>Timematidae</taxon>
        <taxon>Timema</taxon>
    </lineage>
</organism>
<proteinExistence type="inferred from homology"/>
<evidence type="ECO:0000256" key="6">
    <source>
        <dbReference type="ARBA" id="ARBA00022763"/>
    </source>
</evidence>
<feature type="coiled-coil region" evidence="12">
    <location>
        <begin position="153"/>
        <end position="180"/>
    </location>
</feature>
<evidence type="ECO:0000256" key="10">
    <source>
        <dbReference type="ARBA" id="ARBA00023204"/>
    </source>
</evidence>
<keyword evidence="10" id="KW-0234">DNA repair</keyword>
<accession>A0A7R9IIS0</accession>
<evidence type="ECO:0000256" key="11">
    <source>
        <dbReference type="ARBA" id="ARBA00023242"/>
    </source>
</evidence>
<evidence type="ECO:0000256" key="7">
    <source>
        <dbReference type="ARBA" id="ARBA00022840"/>
    </source>
</evidence>
<dbReference type="PROSITE" id="PS00141">
    <property type="entry name" value="ASP_PROTEASE"/>
    <property type="match status" value="1"/>
</dbReference>
<evidence type="ECO:0000256" key="3">
    <source>
        <dbReference type="ARBA" id="ARBA00006793"/>
    </source>
</evidence>
<dbReference type="InterPro" id="IPR021109">
    <property type="entry name" value="Peptidase_aspartic_dom_sf"/>
</dbReference>
<dbReference type="GO" id="GO:0006508">
    <property type="term" value="P:proteolysis"/>
    <property type="evidence" value="ECO:0007669"/>
    <property type="project" value="InterPro"/>
</dbReference>
<dbReference type="GO" id="GO:0000724">
    <property type="term" value="P:double-strand break repair via homologous recombination"/>
    <property type="evidence" value="ECO:0007669"/>
    <property type="project" value="TreeGrafter"/>
</dbReference>
<dbReference type="GO" id="GO:0005634">
    <property type="term" value="C:nucleus"/>
    <property type="evidence" value="ECO:0007669"/>
    <property type="project" value="UniProtKB-SubCell"/>
</dbReference>
<dbReference type="InterPro" id="IPR027417">
    <property type="entry name" value="P-loop_NTPase"/>
</dbReference>
<name>A0A7R9IIS0_9NEOP</name>
<evidence type="ECO:0000256" key="2">
    <source>
        <dbReference type="ARBA" id="ARBA00004286"/>
    </source>
</evidence>
<evidence type="ECO:0000256" key="8">
    <source>
        <dbReference type="ARBA" id="ARBA00023054"/>
    </source>
</evidence>
<evidence type="ECO:0000259" key="14">
    <source>
        <dbReference type="Pfam" id="PF02463"/>
    </source>
</evidence>
<evidence type="ECO:0000256" key="12">
    <source>
        <dbReference type="SAM" id="Coils"/>
    </source>
</evidence>
<keyword evidence="9" id="KW-0233">DNA recombination</keyword>
<reference evidence="15" key="1">
    <citation type="submission" date="2020-11" db="EMBL/GenBank/DDBJ databases">
        <authorList>
            <person name="Tran Van P."/>
        </authorList>
    </citation>
    <scope>NUCLEOTIDE SEQUENCE</scope>
</reference>
<dbReference type="GO" id="GO:0003684">
    <property type="term" value="F:damaged DNA binding"/>
    <property type="evidence" value="ECO:0007669"/>
    <property type="project" value="TreeGrafter"/>
</dbReference>
<evidence type="ECO:0000256" key="9">
    <source>
        <dbReference type="ARBA" id="ARBA00023172"/>
    </source>
</evidence>
<dbReference type="GO" id="GO:0030915">
    <property type="term" value="C:Smc5-Smc6 complex"/>
    <property type="evidence" value="ECO:0007669"/>
    <property type="project" value="TreeGrafter"/>
</dbReference>
<keyword evidence="6" id="KW-0227">DNA damage</keyword>
<dbReference type="SUPFAM" id="SSF50630">
    <property type="entry name" value="Acid proteases"/>
    <property type="match status" value="1"/>
</dbReference>
<keyword evidence="5" id="KW-0547">Nucleotide-binding</keyword>